<dbReference type="EMBL" id="JAUTXU010000246">
    <property type="protein sequence ID" value="KAK3696150.1"/>
    <property type="molecule type" value="Genomic_DNA"/>
</dbReference>
<gene>
    <name evidence="1" type="primary">SPO22_1</name>
    <name evidence="1" type="ORF">LTR37_018121</name>
</gene>
<keyword evidence="2" id="KW-1185">Reference proteome</keyword>
<comment type="caution">
    <text evidence="1">The sequence shown here is derived from an EMBL/GenBank/DDBJ whole genome shotgun (WGS) entry which is preliminary data.</text>
</comment>
<sequence length="919" mass="102690">MAPLKPVKKDASESRVQAVLDLAKKLLDILKDRRPFPSSIEEELGHAIKRSFPLQVSSALAGQLSTLDTVGCDLWNAATKILREDNHEQDQRSKRNENVRLLISLRSFAFLLIDSAHRSTSKRSKDQDQRLRNFRIGLKASRSCLDKDELELALKVLERCAEHVSSVEEESPLVRIGARNDGQSGSPELDTLTAEYYLLRMMHAWKSQRADLAEHFFSKFSGCPAADSATLPEKAAQSCYEIGKALSKKKVTESTTKWLERALSALDSCDIEQLGAEAAELRLAISAKFVESLLATHTTDSVKHAQTVVESLDVTHGLGNRIAVQLMRLNILLTNQQVDTEAVANDHASHSQASGSRDGLQDWIEKACVTYTHFAASISDAAYDHIIDRLGSVFDAVAKQSGTTFSPRATHAIQALIWKAVGIAEHGNAEAWCSLLRHSLFDSAGQVNKARIGRKTMTMAMAMHDCHTAREAFFQMPSAAQNDDTTRYLAFKLALRSNDYSFAIESLDVVARHADRDPTFLYACVLEAQQSQMGHLAVAALQAILDKRPPGIHLPSLLRCTARLLIGQLDTQDRSTEESSEEVVSVFENAASNLQALRKGSNEQWRAEIQWWSKNAYNVALRLCDQVHPEHLIRLLSACTHFIDAYPEDAGLMHGDNIKRRKALCHFLAATSLIALGRSYEEGSEDGLQCYLRARREVGAFDSVYETTGDHFRDKDAQRRTFELRKFDLECILKLQQWKDVGSALQACLDLEEVDSWDALVDVVLIIHQQTGVLRHDNEDNSRMMDLLNRIINETWRKHQDIVKAARWLRLSFTVDLNDGDGKFALKLLGQAAQMAKRGRDGKSDVFPETELMWIATTAFNKSVDLLALGVTEGCQSWIDGALELARFAADNGALHAGLTYKKELVVQRKKDTETWKEE</sequence>
<accession>A0ACC3MI91</accession>
<proteinExistence type="predicted"/>
<organism evidence="1 2">
    <name type="scientific">Vermiconidia calcicola</name>
    <dbReference type="NCBI Taxonomy" id="1690605"/>
    <lineage>
        <taxon>Eukaryota</taxon>
        <taxon>Fungi</taxon>
        <taxon>Dikarya</taxon>
        <taxon>Ascomycota</taxon>
        <taxon>Pezizomycotina</taxon>
        <taxon>Dothideomycetes</taxon>
        <taxon>Dothideomycetidae</taxon>
        <taxon>Mycosphaerellales</taxon>
        <taxon>Extremaceae</taxon>
        <taxon>Vermiconidia</taxon>
    </lineage>
</organism>
<evidence type="ECO:0000313" key="1">
    <source>
        <dbReference type="EMBL" id="KAK3696150.1"/>
    </source>
</evidence>
<protein>
    <submittedName>
        <fullName evidence="1">Sporulation-specific protein 22</fullName>
    </submittedName>
</protein>
<name>A0ACC3MI91_9PEZI</name>
<evidence type="ECO:0000313" key="2">
    <source>
        <dbReference type="Proteomes" id="UP001281147"/>
    </source>
</evidence>
<dbReference type="Proteomes" id="UP001281147">
    <property type="component" value="Unassembled WGS sequence"/>
</dbReference>
<reference evidence="1" key="1">
    <citation type="submission" date="2023-07" db="EMBL/GenBank/DDBJ databases">
        <title>Black Yeasts Isolated from many extreme environments.</title>
        <authorList>
            <person name="Coleine C."/>
            <person name="Stajich J.E."/>
            <person name="Selbmann L."/>
        </authorList>
    </citation>
    <scope>NUCLEOTIDE SEQUENCE</scope>
    <source>
        <strain evidence="1">CCFEE 5714</strain>
    </source>
</reference>